<evidence type="ECO:0000256" key="1">
    <source>
        <dbReference type="SAM" id="Phobius"/>
    </source>
</evidence>
<keyword evidence="1" id="KW-0812">Transmembrane</keyword>
<feature type="transmembrane region" description="Helical" evidence="1">
    <location>
        <begin position="72"/>
        <end position="94"/>
    </location>
</feature>
<sequence length="98" mass="11013">MPLWERNIEIENLKEKAGLIEREKKSVAYKLTVAIIETLLILGFAYLIFIAVTSSLGVQFTDTAHLSTWQSLIMYGGCCFFAVLFAGILAYVIYDSIN</sequence>
<feature type="transmembrane region" description="Helical" evidence="1">
    <location>
        <begin position="31"/>
        <end position="52"/>
    </location>
</feature>
<comment type="caution">
    <text evidence="2">The sequence shown here is derived from an EMBL/GenBank/DDBJ whole genome shotgun (WGS) entry which is preliminary data.</text>
</comment>
<name>A0A520XG92_9DELT</name>
<proteinExistence type="predicted"/>
<reference evidence="2 3" key="1">
    <citation type="submission" date="2019-01" db="EMBL/GenBank/DDBJ databases">
        <title>Insights into ecological role of a new deltaproteobacterial order Candidatus Sinidesulfobacterales (Sva0485) by metagenomics and metatranscriptomics.</title>
        <authorList>
            <person name="Tan S."/>
            <person name="Liu J."/>
            <person name="Fang Y."/>
            <person name="Hedlund B."/>
            <person name="Lian Z.-H."/>
            <person name="Huang L.-Y."/>
            <person name="Li J.-T."/>
            <person name="Huang L.-N."/>
            <person name="Li W.-J."/>
            <person name="Jiang H.-C."/>
            <person name="Dong H.-L."/>
            <person name="Shu W.-S."/>
        </authorList>
    </citation>
    <scope>NUCLEOTIDE SEQUENCE [LARGE SCALE GENOMIC DNA]</scope>
    <source>
        <strain evidence="2">AP4</strain>
    </source>
</reference>
<dbReference type="EMBL" id="SHMQ01000002">
    <property type="protein sequence ID" value="RZV40200.1"/>
    <property type="molecule type" value="Genomic_DNA"/>
</dbReference>
<organism evidence="2 3">
    <name type="scientific">Candidatus Acidulodesulfobacterium acidiphilum</name>
    <dbReference type="NCBI Taxonomy" id="2597224"/>
    <lineage>
        <taxon>Bacteria</taxon>
        <taxon>Deltaproteobacteria</taxon>
        <taxon>Candidatus Acidulodesulfobacterales</taxon>
        <taxon>Candidatus Acidulodesulfobacterium</taxon>
    </lineage>
</organism>
<keyword evidence="1" id="KW-1133">Transmembrane helix</keyword>
<accession>A0A520XG92</accession>
<evidence type="ECO:0000313" key="2">
    <source>
        <dbReference type="EMBL" id="RZV40200.1"/>
    </source>
</evidence>
<gene>
    <name evidence="2" type="ORF">EVJ48_01535</name>
</gene>
<evidence type="ECO:0000313" key="3">
    <source>
        <dbReference type="Proteomes" id="UP000322454"/>
    </source>
</evidence>
<protein>
    <submittedName>
        <fullName evidence="2">Uncharacterized protein</fullName>
    </submittedName>
</protein>
<dbReference type="Proteomes" id="UP000322454">
    <property type="component" value="Unassembled WGS sequence"/>
</dbReference>
<dbReference type="AlphaFoldDB" id="A0A520XG92"/>
<keyword evidence="1" id="KW-0472">Membrane</keyword>